<name>A0A1P8B5Y8_ARATH</name>
<proteinExistence type="predicted"/>
<dbReference type="KEGG" id="ath:AT4G35485"/>
<feature type="compositionally biased region" description="Basic and acidic residues" evidence="1">
    <location>
        <begin position="35"/>
        <end position="47"/>
    </location>
</feature>
<dbReference type="Proteomes" id="UP000006548">
    <property type="component" value="Chromosome 4"/>
</dbReference>
<accession>A0A1P8B5Y8</accession>
<dbReference type="EMBL" id="CP002687">
    <property type="protein sequence ID" value="ANM67007.1"/>
    <property type="molecule type" value="Genomic_DNA"/>
</dbReference>
<reference evidence="3 4" key="1">
    <citation type="journal article" date="1999" name="Nature">
        <title>Sequence and analysis of chromosome 4 of the plant Arabidopsis thaliana.</title>
        <authorList>
            <consortium name="EU"/>
            <consortium name="CSHL and WU Arabidopsis Sequencing Project"/>
            <person name="Mayer K."/>
            <person name="Schuller C."/>
            <person name="Wambutt R."/>
            <person name="Murphy G."/>
            <person name="Volckaert G."/>
            <person name="Pohl T."/>
            <person name="Dusterhoft A."/>
            <person name="Stiekema W."/>
            <person name="Entian K.D."/>
            <person name="Terryn N."/>
            <person name="Harris B."/>
            <person name="Ansorge W."/>
            <person name="Brandt P."/>
            <person name="Grivell L."/>
            <person name="Rieger M."/>
            <person name="Weichselgartner M."/>
            <person name="de Simone V."/>
            <person name="Obermaier B."/>
            <person name="Mache R."/>
            <person name="Muller M."/>
            <person name="Kreis M."/>
            <person name="Delseny M."/>
            <person name="Puigdomenech P."/>
            <person name="Watson M."/>
            <person name="Schmidtheini T."/>
            <person name="Reichert B."/>
            <person name="Portatelle D."/>
            <person name="Perez-Alonso M."/>
            <person name="Boutry M."/>
            <person name="Bancroft I."/>
            <person name="Vos P."/>
            <person name="Hoheisel J."/>
            <person name="Zimmermann W."/>
            <person name="Wedler H."/>
            <person name="Ridley P."/>
            <person name="Langham S.A."/>
            <person name="McCullagh B."/>
            <person name="Bilham L."/>
            <person name="Robben J."/>
            <person name="Van der Schueren J."/>
            <person name="Grymonprez B."/>
            <person name="Chuang Y.J."/>
            <person name="Vandenbussche F."/>
            <person name="Braeken M."/>
            <person name="Weltjens I."/>
            <person name="Voet M."/>
            <person name="Bastiaens I."/>
            <person name="Aert R."/>
            <person name="Defoor E."/>
            <person name="Weitzenegger T."/>
            <person name="Bothe G."/>
            <person name="Ramsperger U."/>
            <person name="Hilbert H."/>
            <person name="Braun M."/>
            <person name="Holzer E."/>
            <person name="Brandt A."/>
            <person name="Peters S."/>
            <person name="van Staveren M."/>
            <person name="Dirske W."/>
            <person name="Mooijman P."/>
            <person name="Klein Lankhorst R."/>
            <person name="Rose M."/>
            <person name="Hauf J."/>
            <person name="Kotter P."/>
            <person name="Berneiser S."/>
            <person name="Hempel S."/>
            <person name="Feldpausch M."/>
            <person name="Lamberth S."/>
            <person name="Van den Daele H."/>
            <person name="De Keyser A."/>
            <person name="Buysshaert C."/>
            <person name="Gielen J."/>
            <person name="Villarroel R."/>
            <person name="De Clercq R."/>
            <person name="Van Montagu M."/>
            <person name="Rogers J."/>
            <person name="Cronin A."/>
            <person name="Quail M."/>
            <person name="Bray-Allen S."/>
            <person name="Clark L."/>
            <person name="Doggett J."/>
            <person name="Hall S."/>
            <person name="Kay M."/>
            <person name="Lennard N."/>
            <person name="McLay K."/>
            <person name="Mayes R."/>
            <person name="Pettett A."/>
            <person name="Rajandream M.A."/>
            <person name="Lyne M."/>
            <person name="Benes V."/>
            <person name="Rechmann S."/>
            <person name="Borkova D."/>
            <person name="Blocker H."/>
            <person name="Scharfe M."/>
            <person name="Grimm M."/>
            <person name="Lohnert T.H."/>
            <person name="Dose S."/>
            <person name="de Haan M."/>
            <person name="Maarse A."/>
            <person name="Schafer M."/>
            <person name="Muller-Auer S."/>
            <person name="Gabel C."/>
            <person name="Fuchs M."/>
            <person name="Fartmann B."/>
            <person name="Granderath K."/>
            <person name="Dauner D."/>
            <person name="Herzl A."/>
            <person name="Neumann S."/>
            <person name="Argiriou A."/>
            <person name="Vitale D."/>
            <person name="Liguori R."/>
            <person name="Piravandi E."/>
            <person name="Massenet O."/>
            <person name="Quigley F."/>
            <person name="Clabauld G."/>
            <person name="Mundlein A."/>
            <person name="Felber R."/>
            <person name="Schnabl S."/>
            <person name="Hiller R."/>
            <person name="Schmidt W."/>
            <person name="Lecharny A."/>
            <person name="Aubourg S."/>
            <person name="Chefdor F."/>
            <person name="Cooke R."/>
            <person name="Berger C."/>
            <person name="Montfort A."/>
            <person name="Casacuberta E."/>
            <person name="Gibbons T."/>
            <person name="Weber N."/>
            <person name="Vandenbol M."/>
            <person name="Bargues M."/>
            <person name="Terol J."/>
            <person name="Torres A."/>
            <person name="Perez-Perez A."/>
            <person name="Purnelle B."/>
            <person name="Bent E."/>
            <person name="Johnson S."/>
            <person name="Tacon D."/>
            <person name="Jesse T."/>
            <person name="Heijnen L."/>
            <person name="Schwarz S."/>
            <person name="Scholler P."/>
            <person name="Heber S."/>
            <person name="Francs P."/>
            <person name="Bielke C."/>
            <person name="Frishman D."/>
            <person name="Haase D."/>
            <person name="Lemcke K."/>
            <person name="Mewes H.W."/>
            <person name="Stocker S."/>
            <person name="Zaccaria P."/>
            <person name="Bevan M."/>
            <person name="Wilson R.K."/>
            <person name="de la Bastide M."/>
            <person name="Habermann K."/>
            <person name="Parnell L."/>
            <person name="Dedhia N."/>
            <person name="Gnoj L."/>
            <person name="Schutz K."/>
            <person name="Huang E."/>
            <person name="Spiegel L."/>
            <person name="Sehkon M."/>
            <person name="Murray J."/>
            <person name="Sheet P."/>
            <person name="Cordes M."/>
            <person name="Abu-Threideh J."/>
            <person name="Stoneking T."/>
            <person name="Kalicki J."/>
            <person name="Graves T."/>
            <person name="Harmon G."/>
            <person name="Edwards J."/>
            <person name="Latreille P."/>
            <person name="Courtney L."/>
            <person name="Cloud J."/>
            <person name="Abbott A."/>
            <person name="Scott K."/>
            <person name="Johnson D."/>
            <person name="Minx P."/>
            <person name="Bentley D."/>
            <person name="Fulton B."/>
            <person name="Miller N."/>
            <person name="Greco T."/>
            <person name="Kemp K."/>
            <person name="Kramer J."/>
            <person name="Fulton L."/>
            <person name="Mardis E."/>
            <person name="Dante M."/>
            <person name="Pepin K."/>
            <person name="Hillier L."/>
            <person name="Nelson J."/>
            <person name="Spieth J."/>
            <person name="Ryan E."/>
            <person name="Andrews S."/>
            <person name="Geisel C."/>
            <person name="Layman D."/>
            <person name="Du H."/>
            <person name="Ali J."/>
            <person name="Berghoff A."/>
            <person name="Jones K."/>
            <person name="Drone K."/>
            <person name="Cotton M."/>
            <person name="Joshu C."/>
            <person name="Antonoiu B."/>
            <person name="Zidanic M."/>
            <person name="Strong C."/>
            <person name="Sun H."/>
            <person name="Lamar B."/>
            <person name="Yordan C."/>
            <person name="Ma P."/>
            <person name="Zhong J."/>
            <person name="Preston R."/>
            <person name="Vil D."/>
            <person name="Shekher M."/>
            <person name="Matero A."/>
            <person name="Shah R."/>
            <person name="Swaby I.K."/>
            <person name="O'Shaughnessy A."/>
            <person name="Rodriguez M."/>
            <person name="Hoffmann J."/>
            <person name="Till S."/>
            <person name="Granat S."/>
            <person name="Shohdy N."/>
            <person name="Hasegawa A."/>
            <person name="Hameed A."/>
            <person name="Lodhi M."/>
            <person name="Johnson A."/>
            <person name="Chen E."/>
            <person name="Marra M."/>
            <person name="Martienssen R."/>
            <person name="McCombie W.R."/>
        </authorList>
    </citation>
    <scope>NUCLEOTIDE SEQUENCE [LARGE SCALE GENOMIC DNA]</scope>
    <source>
        <strain evidence="4">cv. Columbia</strain>
    </source>
</reference>
<dbReference type="InParanoid" id="A0A1P8B5Y8"/>
<reference evidence="4" key="2">
    <citation type="journal article" date="2017" name="Plant J.">
        <title>Araport11: a complete reannotation of the Arabidopsis thaliana reference genome.</title>
        <authorList>
            <person name="Cheng C.Y."/>
            <person name="Krishnakumar V."/>
            <person name="Chan A.P."/>
            <person name="Thibaud-Nissen F."/>
            <person name="Schobel S."/>
            <person name="Town C.D."/>
        </authorList>
    </citation>
    <scope>GENOME REANNOTATION</scope>
    <source>
        <strain evidence="4">cv. Columbia</strain>
    </source>
</reference>
<gene>
    <name evidence="2 3" type="ordered locus">At4g35485</name>
</gene>
<sequence length="47" mass="5057">MHIAHSVDESPSPTEEHGRSSAAAAVEAEAVGRGNVKDRRKRDFVVV</sequence>
<organism evidence="3 4">
    <name type="scientific">Arabidopsis thaliana</name>
    <name type="common">Mouse-ear cress</name>
    <dbReference type="NCBI Taxonomy" id="3702"/>
    <lineage>
        <taxon>Eukaryota</taxon>
        <taxon>Viridiplantae</taxon>
        <taxon>Streptophyta</taxon>
        <taxon>Embryophyta</taxon>
        <taxon>Tracheophyta</taxon>
        <taxon>Spermatophyta</taxon>
        <taxon>Magnoliopsida</taxon>
        <taxon>eudicotyledons</taxon>
        <taxon>Gunneridae</taxon>
        <taxon>Pentapetalae</taxon>
        <taxon>rosids</taxon>
        <taxon>malvids</taxon>
        <taxon>Brassicales</taxon>
        <taxon>Brassicaceae</taxon>
        <taxon>Camelineae</taxon>
        <taxon>Arabidopsis</taxon>
    </lineage>
</organism>
<dbReference type="TAIR" id="AT4G35485"/>
<dbReference type="GeneID" id="28720207"/>
<dbReference type="Araport" id="AT4G35485"/>
<keyword evidence="4" id="KW-1185">Reference proteome</keyword>
<feature type="compositionally biased region" description="Low complexity" evidence="1">
    <location>
        <begin position="20"/>
        <end position="33"/>
    </location>
</feature>
<dbReference type="AlphaFoldDB" id="A0A1P8B5Y8"/>
<feature type="region of interest" description="Disordered" evidence="1">
    <location>
        <begin position="1"/>
        <end position="47"/>
    </location>
</feature>
<evidence type="ECO:0000313" key="2">
    <source>
        <dbReference type="Araport" id="AT4G35485"/>
    </source>
</evidence>
<feature type="compositionally biased region" description="Basic and acidic residues" evidence="1">
    <location>
        <begin position="1"/>
        <end position="19"/>
    </location>
</feature>
<evidence type="ECO:0000313" key="4">
    <source>
        <dbReference type="Proteomes" id="UP000006548"/>
    </source>
</evidence>
<dbReference type="RefSeq" id="NP_001328865.1">
    <property type="nucleotide sequence ID" value="NM_001342352.1"/>
</dbReference>
<evidence type="ECO:0000313" key="3">
    <source>
        <dbReference type="EMBL" id="ANM67007.1"/>
    </source>
</evidence>
<protein>
    <submittedName>
        <fullName evidence="3">Uncharacterized protein</fullName>
    </submittedName>
</protein>
<evidence type="ECO:0000256" key="1">
    <source>
        <dbReference type="SAM" id="MobiDB-lite"/>
    </source>
</evidence>